<organism evidence="2 3">
    <name type="scientific">Thomasclavelia spiroformis</name>
    <dbReference type="NCBI Taxonomy" id="29348"/>
    <lineage>
        <taxon>Bacteria</taxon>
        <taxon>Bacillati</taxon>
        <taxon>Bacillota</taxon>
        <taxon>Erysipelotrichia</taxon>
        <taxon>Erysipelotrichales</taxon>
        <taxon>Coprobacillaceae</taxon>
        <taxon>Thomasclavelia</taxon>
    </lineage>
</organism>
<proteinExistence type="predicted"/>
<comment type="caution">
    <text evidence="2">The sequence shown here is derived from an EMBL/GenBank/DDBJ whole genome shotgun (WGS) entry which is preliminary data.</text>
</comment>
<feature type="domain" description="IrrE N-terminal-like" evidence="1">
    <location>
        <begin position="2"/>
        <end position="102"/>
    </location>
</feature>
<dbReference type="Pfam" id="PF06114">
    <property type="entry name" value="Peptidase_M78"/>
    <property type="match status" value="1"/>
</dbReference>
<reference evidence="2 3" key="1">
    <citation type="submission" date="2018-08" db="EMBL/GenBank/DDBJ databases">
        <title>A genome reference for cultivated species of the human gut microbiota.</title>
        <authorList>
            <person name="Zou Y."/>
            <person name="Xue W."/>
            <person name="Luo G."/>
        </authorList>
    </citation>
    <scope>NUCLEOTIDE SEQUENCE [LARGE SCALE GENOMIC DNA]</scope>
    <source>
        <strain evidence="2 3">OM02-6</strain>
    </source>
</reference>
<sequence length="110" mass="12711">MILNNQDTDKHILFTLAHELAHYIFDYISDSSEEYSNSYRTNESQTDSELRANRFAASFLMPASSFSNTYKALLKDKKDKETIIKKLADIFNVPGTAVRIRIEELELDNE</sequence>
<dbReference type="Proteomes" id="UP000261087">
    <property type="component" value="Unassembled WGS sequence"/>
</dbReference>
<dbReference type="RefSeq" id="WP_117604900.1">
    <property type="nucleotide sequence ID" value="NZ_JBKTYH010000009.1"/>
</dbReference>
<dbReference type="InterPro" id="IPR052345">
    <property type="entry name" value="Rad_response_metalloprotease"/>
</dbReference>
<dbReference type="InterPro" id="IPR010359">
    <property type="entry name" value="IrrE_HExxH"/>
</dbReference>
<accession>A0A3E5FQE2</accession>
<evidence type="ECO:0000313" key="2">
    <source>
        <dbReference type="EMBL" id="RGO09937.1"/>
    </source>
</evidence>
<dbReference type="Gene3D" id="1.10.10.2910">
    <property type="match status" value="1"/>
</dbReference>
<evidence type="ECO:0000259" key="1">
    <source>
        <dbReference type="Pfam" id="PF06114"/>
    </source>
</evidence>
<protein>
    <submittedName>
        <fullName evidence="2">ImmA/IrrE family metallo-endopeptidase</fullName>
    </submittedName>
</protein>
<dbReference type="AlphaFoldDB" id="A0A3E5FQE2"/>
<evidence type="ECO:0000313" key="3">
    <source>
        <dbReference type="Proteomes" id="UP000261087"/>
    </source>
</evidence>
<gene>
    <name evidence="2" type="ORF">DXB31_06230</name>
</gene>
<dbReference type="PANTHER" id="PTHR43236:SF2">
    <property type="entry name" value="BLL0069 PROTEIN"/>
    <property type="match status" value="1"/>
</dbReference>
<dbReference type="PANTHER" id="PTHR43236">
    <property type="entry name" value="ANTITOXIN HIGA1"/>
    <property type="match status" value="1"/>
</dbReference>
<dbReference type="EMBL" id="QSVF01000012">
    <property type="protein sequence ID" value="RGO09937.1"/>
    <property type="molecule type" value="Genomic_DNA"/>
</dbReference>
<name>A0A3E5FQE2_9FIRM</name>